<organism evidence="1 2">
    <name type="scientific">Flavobacterium terrae</name>
    <dbReference type="NCBI Taxonomy" id="415425"/>
    <lineage>
        <taxon>Bacteria</taxon>
        <taxon>Pseudomonadati</taxon>
        <taxon>Bacteroidota</taxon>
        <taxon>Flavobacteriia</taxon>
        <taxon>Flavobacteriales</taxon>
        <taxon>Flavobacteriaceae</taxon>
        <taxon>Flavobacterium</taxon>
    </lineage>
</organism>
<reference evidence="2" key="1">
    <citation type="submission" date="2016-11" db="EMBL/GenBank/DDBJ databases">
        <authorList>
            <person name="Varghese N."/>
            <person name="Submissions S."/>
        </authorList>
    </citation>
    <scope>NUCLEOTIDE SEQUENCE [LARGE SCALE GENOMIC DNA]</scope>
    <source>
        <strain evidence="2">DSM 18829</strain>
    </source>
</reference>
<name>A0A1M6BPG8_9FLAO</name>
<accession>A0A1M6BPG8</accession>
<proteinExistence type="predicted"/>
<gene>
    <name evidence="1" type="ORF">SAMN05444363_0873</name>
</gene>
<sequence>MLGVKNKFKRKKGKVFDSLKFTQNASELKNDLKVTIAERLLVQINSGENEILFI</sequence>
<dbReference type="AlphaFoldDB" id="A0A1M6BPG8"/>
<dbReference type="STRING" id="415425.SAMN05444363_0873"/>
<evidence type="ECO:0000313" key="1">
    <source>
        <dbReference type="EMBL" id="SHI50602.1"/>
    </source>
</evidence>
<dbReference type="RefSeq" id="WP_159432935.1">
    <property type="nucleotide sequence ID" value="NZ_FQZI01000001.1"/>
</dbReference>
<dbReference type="EMBL" id="FQZI01000001">
    <property type="protein sequence ID" value="SHI50602.1"/>
    <property type="molecule type" value="Genomic_DNA"/>
</dbReference>
<evidence type="ECO:0000313" key="2">
    <source>
        <dbReference type="Proteomes" id="UP000184488"/>
    </source>
</evidence>
<protein>
    <submittedName>
        <fullName evidence="1">Uncharacterized protein</fullName>
    </submittedName>
</protein>
<dbReference type="Proteomes" id="UP000184488">
    <property type="component" value="Unassembled WGS sequence"/>
</dbReference>
<keyword evidence="2" id="KW-1185">Reference proteome</keyword>